<dbReference type="Gene3D" id="3.40.190.10">
    <property type="entry name" value="Periplasmic binding protein-like II"/>
    <property type="match status" value="2"/>
</dbReference>
<sequence>MIKSLIGMVMLALVGGTAQAQELTVYTALEADQIKAYQVSFEKTNPTIKIRWVRDSTGVVTAKLLAEKAAPKADVVFGLAATSLMLLDKEGMLQGYAPVGLDKIKRSMRDPAEPPKWVGMDIWASALCFNTVEAGKKNISMPASWADLVKPEYKGQIAMPNPASSGTGYLMVAFWLQMMGEEAGWKYMDALHQNVAAYTHSGSKPCRQAAAGEYAVGLSFEYRANKTKKDGAPIEAILPKEGLGWDMEASAIMATTKNVEAARKLLDWSVTEEANKLYSENYAIVAYPGVQAKLDHVKGDVEAMLGKNDFVWSAANRDRVLAEWMKRYDGKSEKK</sequence>
<proteinExistence type="predicted"/>
<dbReference type="Proteomes" id="UP000766595">
    <property type="component" value="Unassembled WGS sequence"/>
</dbReference>
<protein>
    <submittedName>
        <fullName evidence="4">2-aminoethylphosphonate ABC transporter substrate-binding protein</fullName>
    </submittedName>
</protein>
<dbReference type="RefSeq" id="WP_261971020.1">
    <property type="nucleotide sequence ID" value="NZ_JAHHZF010000013.1"/>
</dbReference>
<feature type="signal peptide" evidence="3">
    <location>
        <begin position="1"/>
        <end position="20"/>
    </location>
</feature>
<organism evidence="4 5">
    <name type="scientific">Prosthecodimorpha staleyi</name>
    <dbReference type="NCBI Taxonomy" id="2840188"/>
    <lineage>
        <taxon>Bacteria</taxon>
        <taxon>Pseudomonadati</taxon>
        <taxon>Pseudomonadota</taxon>
        <taxon>Alphaproteobacteria</taxon>
        <taxon>Hyphomicrobiales</taxon>
        <taxon>Ancalomicrobiaceae</taxon>
        <taxon>Prosthecodimorpha</taxon>
    </lineage>
</organism>
<dbReference type="GO" id="GO:0015888">
    <property type="term" value="P:thiamine transport"/>
    <property type="evidence" value="ECO:0007669"/>
    <property type="project" value="TreeGrafter"/>
</dbReference>
<name>A0A947D7H0_9HYPH</name>
<evidence type="ECO:0000256" key="2">
    <source>
        <dbReference type="PIRSR" id="PIRSR002825-1"/>
    </source>
</evidence>
<dbReference type="CDD" id="cd13544">
    <property type="entry name" value="PBP2_Fbp_like_1"/>
    <property type="match status" value="1"/>
</dbReference>
<keyword evidence="2" id="KW-0408">Iron</keyword>
<dbReference type="NCBIfam" id="TIGR03261">
    <property type="entry name" value="phnS2"/>
    <property type="match status" value="1"/>
</dbReference>
<dbReference type="PANTHER" id="PTHR30006">
    <property type="entry name" value="THIAMINE-BINDING PERIPLASMIC PROTEIN-RELATED"/>
    <property type="match status" value="1"/>
</dbReference>
<keyword evidence="5" id="KW-1185">Reference proteome</keyword>
<gene>
    <name evidence="4" type="ORF">KL771_23845</name>
</gene>
<dbReference type="PANTHER" id="PTHR30006:SF2">
    <property type="entry name" value="ABC TRANSPORTER SUBSTRATE-BINDING PROTEIN"/>
    <property type="match status" value="1"/>
</dbReference>
<reference evidence="4 5" key="1">
    <citation type="submission" date="2021-06" db="EMBL/GenBank/DDBJ databases">
        <authorList>
            <person name="Grouzdev D.S."/>
            <person name="Koziaeva V."/>
        </authorList>
    </citation>
    <scope>NUCLEOTIDE SEQUENCE [LARGE SCALE GENOMIC DNA]</scope>
    <source>
        <strain evidence="4 5">22</strain>
    </source>
</reference>
<dbReference type="AlphaFoldDB" id="A0A947D7H0"/>
<accession>A0A947D7H0</accession>
<evidence type="ECO:0000256" key="1">
    <source>
        <dbReference type="ARBA" id="ARBA00022729"/>
    </source>
</evidence>
<dbReference type="EMBL" id="JAHHZF010000013">
    <property type="protein sequence ID" value="MBT9292515.1"/>
    <property type="molecule type" value="Genomic_DNA"/>
</dbReference>
<dbReference type="SUPFAM" id="SSF53850">
    <property type="entry name" value="Periplasmic binding protein-like II"/>
    <property type="match status" value="1"/>
</dbReference>
<evidence type="ECO:0000313" key="4">
    <source>
        <dbReference type="EMBL" id="MBT9292515.1"/>
    </source>
</evidence>
<feature type="chain" id="PRO_5037705552" evidence="3">
    <location>
        <begin position="21"/>
        <end position="335"/>
    </location>
</feature>
<dbReference type="GO" id="GO:0046872">
    <property type="term" value="F:metal ion binding"/>
    <property type="evidence" value="ECO:0007669"/>
    <property type="project" value="UniProtKB-KW"/>
</dbReference>
<comment type="caution">
    <text evidence="4">The sequence shown here is derived from an EMBL/GenBank/DDBJ whole genome shotgun (WGS) entry which is preliminary data.</text>
</comment>
<dbReference type="InterPro" id="IPR017663">
    <property type="entry name" value="ABC_2-AEP-bd"/>
</dbReference>
<dbReference type="GO" id="GO:0030975">
    <property type="term" value="F:thiamine binding"/>
    <property type="evidence" value="ECO:0007669"/>
    <property type="project" value="TreeGrafter"/>
</dbReference>
<dbReference type="Pfam" id="PF13343">
    <property type="entry name" value="SBP_bac_6"/>
    <property type="match status" value="1"/>
</dbReference>
<keyword evidence="2" id="KW-0479">Metal-binding</keyword>
<dbReference type="GO" id="GO:0030288">
    <property type="term" value="C:outer membrane-bounded periplasmic space"/>
    <property type="evidence" value="ECO:0007669"/>
    <property type="project" value="TreeGrafter"/>
</dbReference>
<dbReference type="PIRSF" id="PIRSF002825">
    <property type="entry name" value="CfbpA"/>
    <property type="match status" value="1"/>
</dbReference>
<dbReference type="InterPro" id="IPR026045">
    <property type="entry name" value="Ferric-bd"/>
</dbReference>
<evidence type="ECO:0000313" key="5">
    <source>
        <dbReference type="Proteomes" id="UP000766595"/>
    </source>
</evidence>
<keyword evidence="1 3" id="KW-0732">Signal</keyword>
<dbReference type="GO" id="GO:0030976">
    <property type="term" value="F:thiamine pyrophosphate binding"/>
    <property type="evidence" value="ECO:0007669"/>
    <property type="project" value="TreeGrafter"/>
</dbReference>
<feature type="binding site" evidence="2">
    <location>
        <position position="222"/>
    </location>
    <ligand>
        <name>Fe cation</name>
        <dbReference type="ChEBI" id="CHEBI:24875"/>
    </ligand>
</feature>
<evidence type="ECO:0000256" key="3">
    <source>
        <dbReference type="SAM" id="SignalP"/>
    </source>
</evidence>